<name>A0A8G2F2A3_9BACT</name>
<evidence type="ECO:0000313" key="3">
    <source>
        <dbReference type="Proteomes" id="UP000236725"/>
    </source>
</evidence>
<dbReference type="Pfam" id="PF07603">
    <property type="entry name" value="Lcl_C"/>
    <property type="match status" value="1"/>
</dbReference>
<feature type="domain" description="Lcl C-terminal" evidence="1">
    <location>
        <begin position="271"/>
        <end position="358"/>
    </location>
</feature>
<evidence type="ECO:0000259" key="1">
    <source>
        <dbReference type="Pfam" id="PF07603"/>
    </source>
</evidence>
<dbReference type="RefSeq" id="WP_146059490.1">
    <property type="nucleotide sequence ID" value="NZ_FNVS01000018.1"/>
</dbReference>
<dbReference type="EMBL" id="FNVS01000018">
    <property type="protein sequence ID" value="SEG16892.1"/>
    <property type="molecule type" value="Genomic_DNA"/>
</dbReference>
<dbReference type="AlphaFoldDB" id="A0A8G2F2A3"/>
<proteinExistence type="predicted"/>
<comment type="caution">
    <text evidence="2">The sequence shown here is derived from an EMBL/GenBank/DDBJ whole genome shotgun (WGS) entry which is preliminary data.</text>
</comment>
<gene>
    <name evidence="2" type="ORF">SAMN05444001_1181</name>
</gene>
<feature type="non-terminal residue" evidence="2">
    <location>
        <position position="1"/>
    </location>
</feature>
<dbReference type="Proteomes" id="UP000236725">
    <property type="component" value="Unassembled WGS sequence"/>
</dbReference>
<dbReference type="InterPro" id="IPR011460">
    <property type="entry name" value="Lcl_C"/>
</dbReference>
<organism evidence="2 3">
    <name type="scientific">Parabacteroides chinchillae</name>
    <dbReference type="NCBI Taxonomy" id="871327"/>
    <lineage>
        <taxon>Bacteria</taxon>
        <taxon>Pseudomonadati</taxon>
        <taxon>Bacteroidota</taxon>
        <taxon>Bacteroidia</taxon>
        <taxon>Bacteroidales</taxon>
        <taxon>Tannerellaceae</taxon>
        <taxon>Parabacteroides</taxon>
    </lineage>
</organism>
<protein>
    <recommendedName>
        <fullName evidence="1">Lcl C-terminal domain-containing protein</fullName>
    </recommendedName>
</protein>
<sequence length="519" mass="56232">DVPYAGTATANLSSGSFDGVVSVSLYRTLAKVTVVNQTFSIPYSSQGGGNIPRTGIQLVNAGKKCFGTKNNYDGTGNNTNPVGIENSTSLNTNTATWYVGENVQSGYSATNATERNRLKAPDAARVTLTGSKTLATDDAYTCHFDVFMGKSSDVSDFSLRRHTNYTLTVNVNNSLEFIRNYVTNSSGNLYYKNDDPRIWHSVASVWISVNQPLANTYKTWTGSDLTNYLPFNYDGGASSGTGSDYMGVSSTATVNTPYSFEVEKAERGSSVSNYQAAIDYCKGLGTGWRIPTIIELKGMYDNSSALQSTGCAAFISSVYWSSSVCGGYADRRCVLDFSGGNYGWYGTSGSAGFVRCVRDNLPPNKVTINQALADAYKTWTGSSTNYPPFNYDGGTVSGTTGSDRNGTSSTFTVTKEYSIEVEKTQRVGTVSNYQAAIDYCKGLGTGWRVPTIIELKEIYDNRATLQNNGCAAFTYYGYWSSSVYVGNVGFRCMLLFSHGSCVCNVTNYNGNYVRCVRDI</sequence>
<reference evidence="2 3" key="1">
    <citation type="submission" date="2016-10" db="EMBL/GenBank/DDBJ databases">
        <authorList>
            <person name="Varghese N."/>
            <person name="Submissions S."/>
        </authorList>
    </citation>
    <scope>NUCLEOTIDE SEQUENCE [LARGE SCALE GENOMIC DNA]</scope>
    <source>
        <strain evidence="2 3">DSM 29073</strain>
    </source>
</reference>
<keyword evidence="3" id="KW-1185">Reference proteome</keyword>
<evidence type="ECO:0000313" key="2">
    <source>
        <dbReference type="EMBL" id="SEG16892.1"/>
    </source>
</evidence>
<accession>A0A8G2F2A3</accession>